<organism evidence="9 10">
    <name type="scientific">Petropleomorpha daqingensis</name>
    <dbReference type="NCBI Taxonomy" id="2026353"/>
    <lineage>
        <taxon>Bacteria</taxon>
        <taxon>Bacillati</taxon>
        <taxon>Actinomycetota</taxon>
        <taxon>Actinomycetes</taxon>
        <taxon>Geodermatophilales</taxon>
        <taxon>Geodermatophilaceae</taxon>
        <taxon>Petropleomorpha</taxon>
    </lineage>
</organism>
<dbReference type="GO" id="GO:0000287">
    <property type="term" value="F:magnesium ion binding"/>
    <property type="evidence" value="ECO:0007669"/>
    <property type="project" value="TreeGrafter"/>
</dbReference>
<evidence type="ECO:0000256" key="6">
    <source>
        <dbReference type="ARBA" id="ARBA00022989"/>
    </source>
</evidence>
<keyword evidence="3" id="KW-0813">Transport</keyword>
<evidence type="ECO:0000256" key="3">
    <source>
        <dbReference type="ARBA" id="ARBA00022448"/>
    </source>
</evidence>
<dbReference type="Pfam" id="PF01544">
    <property type="entry name" value="CorA"/>
    <property type="match status" value="1"/>
</dbReference>
<dbReference type="Gene3D" id="3.30.460.20">
    <property type="entry name" value="CorA soluble domain-like"/>
    <property type="match status" value="1"/>
</dbReference>
<dbReference type="InterPro" id="IPR002523">
    <property type="entry name" value="MgTranspt_CorA/ZnTranspt_ZntB"/>
</dbReference>
<evidence type="ECO:0000313" key="9">
    <source>
        <dbReference type="EMBL" id="NYJ06439.1"/>
    </source>
</evidence>
<dbReference type="InterPro" id="IPR045863">
    <property type="entry name" value="CorA_TM1_TM2"/>
</dbReference>
<proteinExistence type="inferred from homology"/>
<feature type="transmembrane region" description="Helical" evidence="8">
    <location>
        <begin position="270"/>
        <end position="293"/>
    </location>
</feature>
<accession>A0A853CHI2</accession>
<dbReference type="RefSeq" id="WP_179717558.1">
    <property type="nucleotide sequence ID" value="NZ_JACBZT010000001.1"/>
</dbReference>
<dbReference type="InterPro" id="IPR045861">
    <property type="entry name" value="CorA_cytoplasmic_dom"/>
</dbReference>
<comment type="similarity">
    <text evidence="2">Belongs to the CorA metal ion transporter (MIT) (TC 1.A.35) family.</text>
</comment>
<evidence type="ECO:0000256" key="2">
    <source>
        <dbReference type="ARBA" id="ARBA00009765"/>
    </source>
</evidence>
<evidence type="ECO:0000256" key="8">
    <source>
        <dbReference type="SAM" id="Phobius"/>
    </source>
</evidence>
<dbReference type="GO" id="GO:0015095">
    <property type="term" value="F:magnesium ion transmembrane transporter activity"/>
    <property type="evidence" value="ECO:0007669"/>
    <property type="project" value="TreeGrafter"/>
</dbReference>
<evidence type="ECO:0000256" key="5">
    <source>
        <dbReference type="ARBA" id="ARBA00022692"/>
    </source>
</evidence>
<dbReference type="Proteomes" id="UP000541969">
    <property type="component" value="Unassembled WGS sequence"/>
</dbReference>
<comment type="caution">
    <text evidence="9">The sequence shown here is derived from an EMBL/GenBank/DDBJ whole genome shotgun (WGS) entry which is preliminary data.</text>
</comment>
<dbReference type="GO" id="GO:0005886">
    <property type="term" value="C:plasma membrane"/>
    <property type="evidence" value="ECO:0007669"/>
    <property type="project" value="UniProtKB-SubCell"/>
</dbReference>
<dbReference type="SUPFAM" id="SSF143865">
    <property type="entry name" value="CorA soluble domain-like"/>
    <property type="match status" value="1"/>
</dbReference>
<evidence type="ECO:0000256" key="4">
    <source>
        <dbReference type="ARBA" id="ARBA00022475"/>
    </source>
</evidence>
<protein>
    <submittedName>
        <fullName evidence="9">Mg2+ and Co2+ transporter CorA</fullName>
    </submittedName>
</protein>
<dbReference type="AlphaFoldDB" id="A0A853CHI2"/>
<evidence type="ECO:0000256" key="7">
    <source>
        <dbReference type="ARBA" id="ARBA00023136"/>
    </source>
</evidence>
<dbReference type="EMBL" id="JACBZT010000001">
    <property type="protein sequence ID" value="NYJ06439.1"/>
    <property type="molecule type" value="Genomic_DNA"/>
</dbReference>
<evidence type="ECO:0000313" key="10">
    <source>
        <dbReference type="Proteomes" id="UP000541969"/>
    </source>
</evidence>
<comment type="subcellular location">
    <subcellularLocation>
        <location evidence="1">Cell membrane</location>
        <topology evidence="1">Multi-pass membrane protein</topology>
    </subcellularLocation>
</comment>
<name>A0A853CHI2_9ACTN</name>
<reference evidence="9 10" key="1">
    <citation type="submission" date="2020-07" db="EMBL/GenBank/DDBJ databases">
        <title>Sequencing the genomes of 1000 actinobacteria strains.</title>
        <authorList>
            <person name="Klenk H.-P."/>
        </authorList>
    </citation>
    <scope>NUCLEOTIDE SEQUENCE [LARGE SCALE GENOMIC DNA]</scope>
    <source>
        <strain evidence="9 10">DSM 104001</strain>
    </source>
</reference>
<evidence type="ECO:0000256" key="1">
    <source>
        <dbReference type="ARBA" id="ARBA00004651"/>
    </source>
</evidence>
<keyword evidence="4" id="KW-1003">Cell membrane</keyword>
<dbReference type="GO" id="GO:0015087">
    <property type="term" value="F:cobalt ion transmembrane transporter activity"/>
    <property type="evidence" value="ECO:0007669"/>
    <property type="project" value="TreeGrafter"/>
</dbReference>
<sequence>MDVRLITPDGARQAKPGDLVDLLVDADGVLWVDIPQDDPDAVRVLTEVFCFHPKAVTDAVSRSPVPKVHLYADHAFVVLHAPEPGTGGHIHFVELDLFVSARYVVTVHGPVNPAVPQEATRVETDAVAARVDAGRFRPTTGYELSTAIVGALTGRMRDHLAVRTTDVWRFEQQVTAGELGDAERFLDGMFRVRHGLLSVRTMAAQSAEVYGRMHAREVFGPEHQRLLEDNEDQFRRIATMAHSQEDYLQGVIEFYQTRTNTKMTIAAERLAVIAAVTLPVTALSSVLGMNVIVNQTTHWTALIVLLAVMLVLSVLLLVWAKRHGWW</sequence>
<dbReference type="PANTHER" id="PTHR46494:SF1">
    <property type="entry name" value="CORA FAMILY METAL ION TRANSPORTER (EUROFUNG)"/>
    <property type="match status" value="1"/>
</dbReference>
<keyword evidence="7 8" id="KW-0472">Membrane</keyword>
<keyword evidence="10" id="KW-1185">Reference proteome</keyword>
<dbReference type="GO" id="GO:0050897">
    <property type="term" value="F:cobalt ion binding"/>
    <property type="evidence" value="ECO:0007669"/>
    <property type="project" value="TreeGrafter"/>
</dbReference>
<feature type="transmembrane region" description="Helical" evidence="8">
    <location>
        <begin position="299"/>
        <end position="320"/>
    </location>
</feature>
<dbReference type="Gene3D" id="1.20.58.340">
    <property type="entry name" value="Magnesium transport protein CorA, transmembrane region"/>
    <property type="match status" value="2"/>
</dbReference>
<keyword evidence="5 8" id="KW-0812">Transmembrane</keyword>
<dbReference type="SUPFAM" id="SSF144083">
    <property type="entry name" value="Magnesium transport protein CorA, transmembrane region"/>
    <property type="match status" value="1"/>
</dbReference>
<keyword evidence="6 8" id="KW-1133">Transmembrane helix</keyword>
<dbReference type="PANTHER" id="PTHR46494">
    <property type="entry name" value="CORA FAMILY METAL ION TRANSPORTER (EUROFUNG)"/>
    <property type="match status" value="1"/>
</dbReference>
<gene>
    <name evidence="9" type="ORF">GGQ55_002717</name>
</gene>